<proteinExistence type="predicted"/>
<sequence length="213" mass="23623">MQSRQRKLRRAGALRDLPPLHIFKKIVILQTAYYTCATGLILFTALVAGTAFSADLVLSWRSLRGDTTIGWTLSFVWLLNSFFGVIFILLFVSRSKLVPDFALTIHFIHLIITTFYTHAVPSNLLWWSLQAASAALMIFGGMWACQYRELRPIAFGGSPSNHRGTNRSTADAVVRDDDVELAGFAQGTGRGRDRGGGGKYEIVAAKERSEEPI</sequence>
<evidence type="ECO:0000313" key="1">
    <source>
        <dbReference type="EMBL" id="KAI2383639.1"/>
    </source>
</evidence>
<organism evidence="1">
    <name type="scientific">Ophidiomyces ophidiicola</name>
    <dbReference type="NCBI Taxonomy" id="1387563"/>
    <lineage>
        <taxon>Eukaryota</taxon>
        <taxon>Fungi</taxon>
        <taxon>Dikarya</taxon>
        <taxon>Ascomycota</taxon>
        <taxon>Pezizomycotina</taxon>
        <taxon>Eurotiomycetes</taxon>
        <taxon>Eurotiomycetidae</taxon>
        <taxon>Onygenales</taxon>
        <taxon>Onygenaceae</taxon>
        <taxon>Ophidiomyces</taxon>
    </lineage>
</organism>
<comment type="caution">
    <text evidence="1">The sequence shown here is derived from an EMBL/GenBank/DDBJ whole genome shotgun (WGS) entry which is preliminary data.</text>
</comment>
<reference evidence="1" key="1">
    <citation type="journal article" date="2022" name="bioRxiv">
        <title>Population genetic analysis of Ophidiomyces ophidiicola, the causative agent of snake fungal disease, indicates recent introductions to the USA.</title>
        <authorList>
            <person name="Ladner J.T."/>
            <person name="Palmer J.M."/>
            <person name="Ettinger C.L."/>
            <person name="Stajich J.E."/>
            <person name="Farrell T.M."/>
            <person name="Glorioso B.M."/>
            <person name="Lawson B."/>
            <person name="Price S.J."/>
            <person name="Stengle A.G."/>
            <person name="Grear D.A."/>
            <person name="Lorch J.M."/>
        </authorList>
    </citation>
    <scope>NUCLEOTIDE SEQUENCE</scope>
    <source>
        <strain evidence="1">NWHC 24266-5</strain>
    </source>
</reference>
<dbReference type="EMBL" id="JALBCA010000086">
    <property type="protein sequence ID" value="KAI2383639.1"/>
    <property type="molecule type" value="Genomic_DNA"/>
</dbReference>
<name>A0ACB8US39_9EURO</name>
<accession>A0ACB8US39</accession>
<protein>
    <submittedName>
        <fullName evidence="1">Uncharacterized protein</fullName>
    </submittedName>
</protein>
<gene>
    <name evidence="1" type="ORF">LOY88_005108</name>
</gene>